<protein>
    <submittedName>
        <fullName evidence="1">Phytanoyl-CoA dioxygenase (PhyH)</fullName>
    </submittedName>
</protein>
<dbReference type="EMBL" id="LT629772">
    <property type="protein sequence ID" value="SDR91707.1"/>
    <property type="molecule type" value="Genomic_DNA"/>
</dbReference>
<organism evidence="1 2">
    <name type="scientific">Microlunatus soli</name>
    <dbReference type="NCBI Taxonomy" id="630515"/>
    <lineage>
        <taxon>Bacteria</taxon>
        <taxon>Bacillati</taxon>
        <taxon>Actinomycetota</taxon>
        <taxon>Actinomycetes</taxon>
        <taxon>Propionibacteriales</taxon>
        <taxon>Propionibacteriaceae</taxon>
        <taxon>Microlunatus</taxon>
    </lineage>
</organism>
<dbReference type="InterPro" id="IPR008775">
    <property type="entry name" value="Phytyl_CoA_dOase-like"/>
</dbReference>
<dbReference type="AlphaFoldDB" id="A0A1H1MYJ9"/>
<dbReference type="STRING" id="630515.SAMN04489812_0305"/>
<dbReference type="SUPFAM" id="SSF51197">
    <property type="entry name" value="Clavaminate synthase-like"/>
    <property type="match status" value="1"/>
</dbReference>
<dbReference type="OrthoDB" id="9798771at2"/>
<name>A0A1H1MYJ9_9ACTN</name>
<sequence length="255" mass="27970">MLTAEQRQTFDLRGLVKLPAAIPATDSGRMGDAVWSFLAEHRGIQRHDRTTWGVDRPTGFQPLTRSGGLDGIWSAPVADAVAALLGPADRQRRERGRLLITFPQATAWTVPGDSWHFDYVPPDGTDPRAVQVFALLDDVRPHGGGTLVLTGSHRLVAAVGRSQEPRPRAVRAALATAHPWLADLWAPDEQSTPAEREDSFLKHPEPIHDVTVEVVEVTGRAGDVFLMHSDCFHAIAPNALDRPRLMCTSLVTRRP</sequence>
<keyword evidence="2" id="KW-1185">Reference proteome</keyword>
<reference evidence="1 2" key="1">
    <citation type="submission" date="2016-10" db="EMBL/GenBank/DDBJ databases">
        <authorList>
            <person name="de Groot N.N."/>
        </authorList>
    </citation>
    <scope>NUCLEOTIDE SEQUENCE [LARGE SCALE GENOMIC DNA]</scope>
    <source>
        <strain evidence="1 2">DSM 21800</strain>
    </source>
</reference>
<dbReference type="RefSeq" id="WP_091518798.1">
    <property type="nucleotide sequence ID" value="NZ_LT629772.1"/>
</dbReference>
<evidence type="ECO:0000313" key="1">
    <source>
        <dbReference type="EMBL" id="SDR91707.1"/>
    </source>
</evidence>
<dbReference type="GO" id="GO:0016706">
    <property type="term" value="F:2-oxoglutarate-dependent dioxygenase activity"/>
    <property type="evidence" value="ECO:0007669"/>
    <property type="project" value="UniProtKB-ARBA"/>
</dbReference>
<keyword evidence="1" id="KW-0560">Oxidoreductase</keyword>
<dbReference type="Proteomes" id="UP000199103">
    <property type="component" value="Chromosome I"/>
</dbReference>
<gene>
    <name evidence="1" type="ORF">SAMN04489812_0305</name>
</gene>
<dbReference type="Gene3D" id="2.60.120.620">
    <property type="entry name" value="q2cbj1_9rhob like domain"/>
    <property type="match status" value="1"/>
</dbReference>
<dbReference type="Pfam" id="PF05721">
    <property type="entry name" value="PhyH"/>
    <property type="match status" value="1"/>
</dbReference>
<accession>A0A1H1MYJ9</accession>
<evidence type="ECO:0000313" key="2">
    <source>
        <dbReference type="Proteomes" id="UP000199103"/>
    </source>
</evidence>
<proteinExistence type="predicted"/>
<keyword evidence="1" id="KW-0223">Dioxygenase</keyword>